<dbReference type="PANTHER" id="PTHR12592">
    <property type="entry name" value="ATP-DEPENDENT (S)-NAD(P)H-HYDRATE DEHYDRATASE FAMILY MEMBER"/>
    <property type="match status" value="1"/>
</dbReference>
<keyword evidence="1 6" id="KW-0547">Nucleotide-binding</keyword>
<dbReference type="GO" id="GO:0052856">
    <property type="term" value="F:NAD(P)HX epimerase activity"/>
    <property type="evidence" value="ECO:0007669"/>
    <property type="project" value="TreeGrafter"/>
</dbReference>
<gene>
    <name evidence="6" type="primary">nnrD</name>
    <name evidence="8" type="ORF">GOQ30_15580</name>
</gene>
<evidence type="ECO:0000256" key="4">
    <source>
        <dbReference type="ARBA" id="ARBA00023027"/>
    </source>
</evidence>
<evidence type="ECO:0000256" key="2">
    <source>
        <dbReference type="ARBA" id="ARBA00022840"/>
    </source>
</evidence>
<proteinExistence type="inferred from homology"/>
<feature type="domain" description="YjeF C-terminal" evidence="7">
    <location>
        <begin position="5"/>
        <end position="271"/>
    </location>
</feature>
<keyword evidence="3 6" id="KW-0521">NADP</keyword>
<dbReference type="GO" id="GO:0046496">
    <property type="term" value="P:nicotinamide nucleotide metabolic process"/>
    <property type="evidence" value="ECO:0007669"/>
    <property type="project" value="UniProtKB-UniRule"/>
</dbReference>
<keyword evidence="4 6" id="KW-0520">NAD</keyword>
<dbReference type="AlphaFoldDB" id="A0A6I4IUP0"/>
<dbReference type="EMBL" id="WQLW01000013">
    <property type="protein sequence ID" value="MVO10594.1"/>
    <property type="molecule type" value="Genomic_DNA"/>
</dbReference>
<evidence type="ECO:0000313" key="9">
    <source>
        <dbReference type="Proteomes" id="UP000431264"/>
    </source>
</evidence>
<feature type="binding site" evidence="6">
    <location>
        <position position="97"/>
    </location>
    <ligand>
        <name>(6S)-NADPHX</name>
        <dbReference type="ChEBI" id="CHEBI:64076"/>
    </ligand>
</feature>
<dbReference type="NCBIfam" id="TIGR00196">
    <property type="entry name" value="yjeF_cterm"/>
    <property type="match status" value="1"/>
</dbReference>
<dbReference type="PANTHER" id="PTHR12592:SF0">
    <property type="entry name" value="ATP-DEPENDENT (S)-NAD(P)H-HYDRATE DEHYDRATASE"/>
    <property type="match status" value="1"/>
</dbReference>
<dbReference type="EC" id="4.2.1.136" evidence="6"/>
<dbReference type="Pfam" id="PF01256">
    <property type="entry name" value="Carb_kinase"/>
    <property type="match status" value="1"/>
</dbReference>
<evidence type="ECO:0000259" key="7">
    <source>
        <dbReference type="PROSITE" id="PS51383"/>
    </source>
</evidence>
<dbReference type="GO" id="GO:0052855">
    <property type="term" value="F:ADP-dependent NAD(P)H-hydrate dehydratase activity"/>
    <property type="evidence" value="ECO:0007669"/>
    <property type="project" value="UniProtKB-UniRule"/>
</dbReference>
<evidence type="ECO:0000256" key="5">
    <source>
        <dbReference type="ARBA" id="ARBA00023239"/>
    </source>
</evidence>
<dbReference type="Gene3D" id="3.40.1190.20">
    <property type="match status" value="1"/>
</dbReference>
<dbReference type="OrthoDB" id="9806925at2"/>
<comment type="catalytic activity">
    <reaction evidence="6">
        <text>(6S)-NADHX + ADP = AMP + phosphate + NADH + H(+)</text>
        <dbReference type="Rhea" id="RHEA:32223"/>
        <dbReference type="ChEBI" id="CHEBI:15378"/>
        <dbReference type="ChEBI" id="CHEBI:43474"/>
        <dbReference type="ChEBI" id="CHEBI:57945"/>
        <dbReference type="ChEBI" id="CHEBI:64074"/>
        <dbReference type="ChEBI" id="CHEBI:456215"/>
        <dbReference type="ChEBI" id="CHEBI:456216"/>
        <dbReference type="EC" id="4.2.1.136"/>
    </reaction>
</comment>
<dbReference type="GO" id="GO:0110051">
    <property type="term" value="P:metabolite repair"/>
    <property type="evidence" value="ECO:0007669"/>
    <property type="project" value="TreeGrafter"/>
</dbReference>
<keyword evidence="9" id="KW-1185">Reference proteome</keyword>
<comment type="similarity">
    <text evidence="6">Belongs to the NnrD/CARKD family.</text>
</comment>
<feature type="binding site" evidence="6">
    <location>
        <position position="40"/>
    </location>
    <ligand>
        <name>(6S)-NADPHX</name>
        <dbReference type="ChEBI" id="CHEBI:64076"/>
    </ligand>
</feature>
<name>A0A6I4IUP0_9FLAO</name>
<dbReference type="HAMAP" id="MF_01965">
    <property type="entry name" value="NADHX_dehydratase"/>
    <property type="match status" value="1"/>
</dbReference>
<dbReference type="Proteomes" id="UP000431264">
    <property type="component" value="Unassembled WGS sequence"/>
</dbReference>
<comment type="function">
    <text evidence="6">Catalyzes the dehydration of the S-form of NAD(P)HX at the expense of ADP, which is converted to AMP. Together with NAD(P)HX epimerase, which catalyzes the epimerization of the S- and R-forms, the enzyme allows the repair of both epimers of NAD(P)HX, a damaged form of NAD(P)H that is a result of enzymatic or heat-dependent hydration.</text>
</comment>
<accession>A0A6I4IUP0</accession>
<dbReference type="GO" id="GO:0005524">
    <property type="term" value="F:ATP binding"/>
    <property type="evidence" value="ECO:0007669"/>
    <property type="project" value="UniProtKB-KW"/>
</dbReference>
<keyword evidence="5 6" id="KW-0456">Lyase</keyword>
<dbReference type="InterPro" id="IPR029056">
    <property type="entry name" value="Ribokinase-like"/>
</dbReference>
<organism evidence="8 9">
    <name type="scientific">Flavobacterium profundi</name>
    <dbReference type="NCBI Taxonomy" id="1774945"/>
    <lineage>
        <taxon>Bacteria</taxon>
        <taxon>Pseudomonadati</taxon>
        <taxon>Bacteroidota</taxon>
        <taxon>Flavobacteriia</taxon>
        <taxon>Flavobacteriales</taxon>
        <taxon>Flavobacteriaceae</taxon>
        <taxon>Flavobacterium</taxon>
    </lineage>
</organism>
<protein>
    <recommendedName>
        <fullName evidence="6">ADP-dependent (S)-NAD(P)H-hydrate dehydratase</fullName>
        <ecNumber evidence="6">4.2.1.136</ecNumber>
    </recommendedName>
    <alternativeName>
        <fullName evidence="6">ADP-dependent NAD(P)HX dehydratase</fullName>
    </alternativeName>
</protein>
<dbReference type="CDD" id="cd01171">
    <property type="entry name" value="YXKO-related"/>
    <property type="match status" value="1"/>
</dbReference>
<feature type="binding site" evidence="6">
    <location>
        <position position="211"/>
    </location>
    <ligand>
        <name>AMP</name>
        <dbReference type="ChEBI" id="CHEBI:456215"/>
    </ligand>
</feature>
<comment type="catalytic activity">
    <reaction evidence="6">
        <text>(6S)-NADPHX + ADP = AMP + phosphate + NADPH + H(+)</text>
        <dbReference type="Rhea" id="RHEA:32235"/>
        <dbReference type="ChEBI" id="CHEBI:15378"/>
        <dbReference type="ChEBI" id="CHEBI:43474"/>
        <dbReference type="ChEBI" id="CHEBI:57783"/>
        <dbReference type="ChEBI" id="CHEBI:64076"/>
        <dbReference type="ChEBI" id="CHEBI:456215"/>
        <dbReference type="ChEBI" id="CHEBI:456216"/>
        <dbReference type="EC" id="4.2.1.136"/>
    </reaction>
</comment>
<comment type="subunit">
    <text evidence="6">Homotetramer.</text>
</comment>
<feature type="binding site" evidence="6">
    <location>
        <position position="148"/>
    </location>
    <ligand>
        <name>(6S)-NADPHX</name>
        <dbReference type="ChEBI" id="CHEBI:64076"/>
    </ligand>
</feature>
<comment type="cofactor">
    <cofactor evidence="6">
        <name>Mg(2+)</name>
        <dbReference type="ChEBI" id="CHEBI:18420"/>
    </cofactor>
</comment>
<sequence>MTIIDNNLVQTFYKKRKPNTHKGDFGHAFLIVGSPNKMGAALIASKACLRAGVGLLTTNVPKEEKTSVTNFIPEAMLYFRENSIDFTPFNAVGIGPGLEQNEASQKIVYTSLLKVRKNLVLDADALNILAQNPDWFSQLPKQTILTPHPKEFDRLFGTHTSEEARRETAHKKATQWNCIIILKGHQTFITNGIDSYENTTGNSGLAKGGSGDALTGIITAFLAQHYPPIHAAIISVYLHGLAADITLSKQSEESMLISDVIENLGWAFKKIAE</sequence>
<comment type="caution">
    <text evidence="8">The sequence shown here is derived from an EMBL/GenBank/DDBJ whole genome shotgun (WGS) entry which is preliminary data.</text>
</comment>
<dbReference type="PROSITE" id="PS51383">
    <property type="entry name" value="YJEF_C_3"/>
    <property type="match status" value="1"/>
</dbReference>
<evidence type="ECO:0000256" key="6">
    <source>
        <dbReference type="HAMAP-Rule" id="MF_01965"/>
    </source>
</evidence>
<dbReference type="RefSeq" id="WP_140999018.1">
    <property type="nucleotide sequence ID" value="NZ_VDCZ01000013.1"/>
</dbReference>
<evidence type="ECO:0000256" key="3">
    <source>
        <dbReference type="ARBA" id="ARBA00022857"/>
    </source>
</evidence>
<dbReference type="InterPro" id="IPR000631">
    <property type="entry name" value="CARKD"/>
</dbReference>
<feature type="binding site" evidence="6">
    <location>
        <begin position="183"/>
        <end position="187"/>
    </location>
    <ligand>
        <name>AMP</name>
        <dbReference type="ChEBI" id="CHEBI:456215"/>
    </ligand>
</feature>
<keyword evidence="2 6" id="KW-0067">ATP-binding</keyword>
<evidence type="ECO:0000313" key="8">
    <source>
        <dbReference type="EMBL" id="MVO10594.1"/>
    </source>
</evidence>
<reference evidence="9" key="1">
    <citation type="submission" date="2019-05" db="EMBL/GenBank/DDBJ databases">
        <title>Flavobacterium profundi sp. nov., isolated from a deep-sea seamount.</title>
        <authorList>
            <person name="Zhang D.-C."/>
        </authorList>
    </citation>
    <scope>NUCLEOTIDE SEQUENCE [LARGE SCALE GENOMIC DNA]</scope>
    <source>
        <strain evidence="9">TP390</strain>
    </source>
</reference>
<dbReference type="SUPFAM" id="SSF53613">
    <property type="entry name" value="Ribokinase-like"/>
    <property type="match status" value="1"/>
</dbReference>
<feature type="binding site" evidence="6">
    <location>
        <position position="212"/>
    </location>
    <ligand>
        <name>(6S)-NADPHX</name>
        <dbReference type="ChEBI" id="CHEBI:64076"/>
    </ligand>
</feature>
<evidence type="ECO:0000256" key="1">
    <source>
        <dbReference type="ARBA" id="ARBA00022741"/>
    </source>
</evidence>